<evidence type="ECO:0000313" key="1">
    <source>
        <dbReference type="EMBL" id="CEL64080.1"/>
    </source>
</evidence>
<accession>A0A0B7G2A0</accession>
<dbReference type="AlphaFoldDB" id="A0A0B7G2A0"/>
<evidence type="ECO:0000313" key="2">
    <source>
        <dbReference type="Proteomes" id="UP000059188"/>
    </source>
</evidence>
<keyword evidence="2" id="KW-1185">Reference proteome</keyword>
<dbReference type="EMBL" id="LN679198">
    <property type="protein sequence ID" value="CEL64080.1"/>
    <property type="molecule type" value="Genomic_DNA"/>
</dbReference>
<dbReference type="STRING" id="1108050.A0A0B7G2A0"/>
<gene>
    <name evidence="1" type="ORF">RSOLAG1IB_11064</name>
</gene>
<dbReference type="Proteomes" id="UP000059188">
    <property type="component" value="Unassembled WGS sequence"/>
</dbReference>
<name>A0A0B7G2A0_THACB</name>
<protein>
    <submittedName>
        <fullName evidence="1">Uncharacterized protein</fullName>
    </submittedName>
</protein>
<reference evidence="1 2" key="1">
    <citation type="submission" date="2014-11" db="EMBL/GenBank/DDBJ databases">
        <authorList>
            <person name="Wibberg Daniel"/>
        </authorList>
    </citation>
    <scope>NUCLEOTIDE SEQUENCE [LARGE SCALE GENOMIC DNA]</scope>
    <source>
        <strain evidence="1">Rhizoctonia solani AG1-IB 7/3/14</strain>
    </source>
</reference>
<sequence length="173" mass="19596">MFLPLFGGGLQVSLSTLFTTTQYTRNISKSSLLDPSHPSIAWIWHFWPTRYVQLASSGLDRHPTHPHPISYWPFWGTFLVYDRSPFPLALQLHHRHIPHVRRFGIGHFDRRSTVVRSASGSGFLFFAIGIYERLNPRIASTVLGAMAAAATPIPFVLKKYGAQVQHKSKYAPL</sequence>
<organism evidence="1 2">
    <name type="scientific">Thanatephorus cucumeris (strain AG1-IB / isolate 7/3/14)</name>
    <name type="common">Lettuce bottom rot fungus</name>
    <name type="synonym">Rhizoctonia solani</name>
    <dbReference type="NCBI Taxonomy" id="1108050"/>
    <lineage>
        <taxon>Eukaryota</taxon>
        <taxon>Fungi</taxon>
        <taxon>Dikarya</taxon>
        <taxon>Basidiomycota</taxon>
        <taxon>Agaricomycotina</taxon>
        <taxon>Agaricomycetes</taxon>
        <taxon>Cantharellales</taxon>
        <taxon>Ceratobasidiaceae</taxon>
        <taxon>Rhizoctonia</taxon>
        <taxon>Rhizoctonia solani AG-1</taxon>
    </lineage>
</organism>
<proteinExistence type="predicted"/>
<dbReference type="OrthoDB" id="9986881at2759"/>